<dbReference type="PANTHER" id="PTHR30633">
    <property type="entry name" value="CYTOCHROME C-552 RESPIRATORY NITRITE REDUCTASE"/>
    <property type="match status" value="1"/>
</dbReference>
<comment type="similarity">
    <text evidence="2">Belongs to the cytochrome c-552 family.</text>
</comment>
<dbReference type="EC" id="1.7.2.2" evidence="3"/>
<accession>A0A5S5ME98</accession>
<evidence type="ECO:0000313" key="12">
    <source>
        <dbReference type="EMBL" id="TYT74042.1"/>
    </source>
</evidence>
<dbReference type="InterPro" id="IPR036280">
    <property type="entry name" value="Multihaem_cyt_sf"/>
</dbReference>
<dbReference type="EMBL" id="VDMB01000016">
    <property type="protein sequence ID" value="TYT74042.1"/>
    <property type="molecule type" value="Genomic_DNA"/>
</dbReference>
<dbReference type="GO" id="GO:0046872">
    <property type="term" value="F:metal ion binding"/>
    <property type="evidence" value="ECO:0007669"/>
    <property type="project" value="UniProtKB-KW"/>
</dbReference>
<keyword evidence="7" id="KW-0106">Calcium</keyword>
<evidence type="ECO:0000256" key="5">
    <source>
        <dbReference type="ARBA" id="ARBA00022723"/>
    </source>
</evidence>
<evidence type="ECO:0000256" key="4">
    <source>
        <dbReference type="ARBA" id="ARBA00022617"/>
    </source>
</evidence>
<keyword evidence="4" id="KW-0349">Heme</keyword>
<evidence type="ECO:0000256" key="6">
    <source>
        <dbReference type="ARBA" id="ARBA00022729"/>
    </source>
</evidence>
<comment type="caution">
    <text evidence="12">The sequence shown here is derived from an EMBL/GenBank/DDBJ whole genome shotgun (WGS) entry which is preliminary data.</text>
</comment>
<comment type="subcellular location">
    <subcellularLocation>
        <location evidence="1">Cell envelope</location>
    </subcellularLocation>
</comment>
<dbReference type="GO" id="GO:0019645">
    <property type="term" value="P:anaerobic electron transport chain"/>
    <property type="evidence" value="ECO:0007669"/>
    <property type="project" value="TreeGrafter"/>
</dbReference>
<gene>
    <name evidence="12" type="ORF">FIM25_12205</name>
</gene>
<dbReference type="Gene3D" id="1.20.140.10">
    <property type="entry name" value="Butyryl-CoA Dehydrogenase, subunit A, domain 3"/>
    <property type="match status" value="1"/>
</dbReference>
<feature type="signal peptide" evidence="11">
    <location>
        <begin position="1"/>
        <end position="25"/>
    </location>
</feature>
<feature type="chain" id="PRO_5024393590" description="nitrite reductase (cytochrome; ammonia-forming)" evidence="11">
    <location>
        <begin position="26"/>
        <end position="524"/>
    </location>
</feature>
<evidence type="ECO:0000313" key="13">
    <source>
        <dbReference type="Proteomes" id="UP000321899"/>
    </source>
</evidence>
<dbReference type="PROSITE" id="PS51257">
    <property type="entry name" value="PROKAR_LIPOPROTEIN"/>
    <property type="match status" value="1"/>
</dbReference>
<evidence type="ECO:0000256" key="9">
    <source>
        <dbReference type="ARBA" id="ARBA00023004"/>
    </source>
</evidence>
<sequence length="524" mass="60338">MNRTAGRNIRLLVVCCLLTAGFVMGGCTQVPDPETPSYKTKLGADEIRNSAFKKQFPLHYETFLANNDDTQMTEYAGSVPHEKHLCGDLPRAYKYCQPYLKNLWMGYPFSYEYNRARGHTFALYDVLHIDRINRYSEEAGLPSTCYTCKTPKMIEWVDKYDDDFWAMEFHSFREELDLDDHTIGCATCHDPQSMDLRITSVPLDEALKRMGQDWREASRNEMRSLVCAQCHVEYYFQDKALGPEAKPVFPWDLGRNPENVYEYYKDKGSTERKGFEGNFVDWTHAVSDTPMIKIQHPEFETWYDGPHGAAGVSCSDCHMPYRRMDGKKKISSHHWTSPLKSAESISRTCGQCHSDKTPEYLKERVVYTQERTWEQLMVAQDLSVKAHEAVRLARAFEGEKPDNYEDLMIAAQERIRKGQMFWDWISAENSAGFHNPAKALETLARSQQYSQEAVNYAMQATGYATAPKLEGNIKDIVSPIKEHSRKLQQSQDHLDSHPWLGYLPLLPEADLVWDLNKRVGPEAP</sequence>
<name>A0A5S5ME98_9BACT</name>
<dbReference type="InterPro" id="IPR003321">
    <property type="entry name" value="Cyt_c552"/>
</dbReference>
<dbReference type="GO" id="GO:0042279">
    <property type="term" value="F:nitrite reductase (cytochrome, ammonia-forming) activity"/>
    <property type="evidence" value="ECO:0007669"/>
    <property type="project" value="UniProtKB-EC"/>
</dbReference>
<keyword evidence="6 11" id="KW-0732">Signal</keyword>
<dbReference type="SUPFAM" id="SSF48695">
    <property type="entry name" value="Multiheme cytochromes"/>
    <property type="match status" value="1"/>
</dbReference>
<dbReference type="Pfam" id="PF02335">
    <property type="entry name" value="Cytochrom_C552"/>
    <property type="match status" value="1"/>
</dbReference>
<dbReference type="GO" id="GO:0020037">
    <property type="term" value="F:heme binding"/>
    <property type="evidence" value="ECO:0007669"/>
    <property type="project" value="TreeGrafter"/>
</dbReference>
<dbReference type="OrthoDB" id="9780421at2"/>
<keyword evidence="5" id="KW-0479">Metal-binding</keyword>
<comment type="catalytic activity">
    <reaction evidence="10">
        <text>6 Fe(III)-[cytochrome c] + NH4(+) + 2 H2O = 6 Fe(II)-[cytochrome c] + nitrite + 8 H(+)</text>
        <dbReference type="Rhea" id="RHEA:13089"/>
        <dbReference type="Rhea" id="RHEA-COMP:10350"/>
        <dbReference type="Rhea" id="RHEA-COMP:14399"/>
        <dbReference type="ChEBI" id="CHEBI:15377"/>
        <dbReference type="ChEBI" id="CHEBI:15378"/>
        <dbReference type="ChEBI" id="CHEBI:16301"/>
        <dbReference type="ChEBI" id="CHEBI:28938"/>
        <dbReference type="ChEBI" id="CHEBI:29033"/>
        <dbReference type="ChEBI" id="CHEBI:29034"/>
        <dbReference type="EC" id="1.7.2.2"/>
    </reaction>
</comment>
<evidence type="ECO:0000256" key="11">
    <source>
        <dbReference type="SAM" id="SignalP"/>
    </source>
</evidence>
<evidence type="ECO:0000256" key="3">
    <source>
        <dbReference type="ARBA" id="ARBA00011887"/>
    </source>
</evidence>
<protein>
    <recommendedName>
        <fullName evidence="3">nitrite reductase (cytochrome; ammonia-forming)</fullName>
        <ecNumber evidence="3">1.7.2.2</ecNumber>
    </recommendedName>
</protein>
<dbReference type="PANTHER" id="PTHR30633:SF0">
    <property type="entry name" value="CYTOCHROME C-552"/>
    <property type="match status" value="1"/>
</dbReference>
<keyword evidence="9" id="KW-0408">Iron</keyword>
<reference evidence="12 13" key="1">
    <citation type="submission" date="2019-06" db="EMBL/GenBank/DDBJ databases">
        <title>Desulfobotulus mexicanus sp. nov., a novel sulfate-reducing bacterium isolated from the sediment of an alkaline crater lake in Mexico.</title>
        <authorList>
            <person name="Hirschler-Rea A."/>
        </authorList>
    </citation>
    <scope>NUCLEOTIDE SEQUENCE [LARGE SCALE GENOMIC DNA]</scope>
    <source>
        <strain evidence="12 13">PAR22N</strain>
    </source>
</reference>
<evidence type="ECO:0000256" key="1">
    <source>
        <dbReference type="ARBA" id="ARBA00004196"/>
    </source>
</evidence>
<dbReference type="RefSeq" id="WP_139449719.1">
    <property type="nucleotide sequence ID" value="NZ_VDMB01000016.1"/>
</dbReference>
<evidence type="ECO:0000256" key="2">
    <source>
        <dbReference type="ARBA" id="ARBA00009288"/>
    </source>
</evidence>
<evidence type="ECO:0000256" key="8">
    <source>
        <dbReference type="ARBA" id="ARBA00023002"/>
    </source>
</evidence>
<proteinExistence type="inferred from homology"/>
<dbReference type="Proteomes" id="UP000321899">
    <property type="component" value="Unassembled WGS sequence"/>
</dbReference>
<dbReference type="CDD" id="cd00548">
    <property type="entry name" value="NrfA-like"/>
    <property type="match status" value="1"/>
</dbReference>
<dbReference type="AlphaFoldDB" id="A0A5S5ME98"/>
<evidence type="ECO:0000256" key="10">
    <source>
        <dbReference type="ARBA" id="ARBA00049131"/>
    </source>
</evidence>
<keyword evidence="8" id="KW-0560">Oxidoreductase</keyword>
<dbReference type="PIRSF" id="PIRSF000243">
    <property type="entry name" value="Cyt_c552"/>
    <property type="match status" value="1"/>
</dbReference>
<organism evidence="12 13">
    <name type="scientific">Desulfobotulus mexicanus</name>
    <dbReference type="NCBI Taxonomy" id="2586642"/>
    <lineage>
        <taxon>Bacteria</taxon>
        <taxon>Pseudomonadati</taxon>
        <taxon>Thermodesulfobacteriota</taxon>
        <taxon>Desulfobacteria</taxon>
        <taxon>Desulfobacterales</taxon>
        <taxon>Desulfobacteraceae</taxon>
        <taxon>Desulfobotulus</taxon>
    </lineage>
</organism>
<evidence type="ECO:0000256" key="7">
    <source>
        <dbReference type="ARBA" id="ARBA00022837"/>
    </source>
</evidence>
<dbReference type="GO" id="GO:0030288">
    <property type="term" value="C:outer membrane-bounded periplasmic space"/>
    <property type="evidence" value="ECO:0007669"/>
    <property type="project" value="TreeGrafter"/>
</dbReference>
<keyword evidence="13" id="KW-1185">Reference proteome</keyword>
<dbReference type="Gene3D" id="1.10.1130.10">
    <property type="entry name" value="Flavocytochrome C3, Chain A"/>
    <property type="match status" value="1"/>
</dbReference>